<dbReference type="GO" id="GO:0006355">
    <property type="term" value="P:regulation of DNA-templated transcription"/>
    <property type="evidence" value="ECO:0007669"/>
    <property type="project" value="InterPro"/>
</dbReference>
<dbReference type="InterPro" id="IPR002178">
    <property type="entry name" value="PTS_EIIA_type-2_dom"/>
</dbReference>
<sequence length="709" mass="82495">MELNKSCIEIIKYLREKNDYVKVQDLAEKYKLTDRAIRYKLDKIESFLVNNGFQYLDKQHLKGIKILNEPKLQEFLDEFLGTHTPYKYVYSKNERFEFMLMKTLQSNKPIKLSYFESKLCISKNTVSKEFETIETWLYERGLKVIRKPKVGVIIEGDEKAKRDAIMEITSETITTEDIVNYVNKKTSKSKINDLQFETLFSNIDIDFIDRLIKNTEIELNKEFSDEAYGSLITHIALMIKRIELNTNVSLPPLKLDKLEDDKEYVIAQNMLIKIEDHYKIQVPKEEVSYITLHLLGARVLKTNDIYKDECNSDDLYNICKLMSEEIEKIYNVNFGVKRNKVIEGLVLHLRPSIYRIKFNLNLINPLYDEIRLNYNELFLNTKLVSIYLENYIGKKIDDHETSYIALHFGAAIRNAKENKITKIVLVCGTGVGTAKMIASQVEDKFNVEIVDTLASRMVNKLNTMEYDLIISSIDIPEMKNDTYIKISPIMTKKDYDKLSKYLNVKLKKESSYEEDISLVNKLMSIVNKYCTINDKEQLKYEFMYELKREKQQFPKDSFSYNLKDLLTAEFISLNVECRYWEEAIRNGMSVLLEKNFVMNTYEEAVINSLKEIGPYMVVAPGIVLSHSKPENGVNRLSMSLMTIKNPVKFGSEFNDPVKLLITIAPKDSESHLKALSQLMALFTNSEDLKKVMSGKSKEDIISIINKYSK</sequence>
<evidence type="ECO:0000313" key="10">
    <source>
        <dbReference type="Proteomes" id="UP000512286"/>
    </source>
</evidence>
<evidence type="ECO:0000256" key="1">
    <source>
        <dbReference type="ARBA" id="ARBA00022679"/>
    </source>
</evidence>
<evidence type="ECO:0000313" key="9">
    <source>
        <dbReference type="EMBL" id="QLY82131.1"/>
    </source>
</evidence>
<dbReference type="PROSITE" id="PS51372">
    <property type="entry name" value="PRD_2"/>
    <property type="match status" value="2"/>
</dbReference>
<dbReference type="EMBL" id="CP059378">
    <property type="protein sequence ID" value="QLY82131.1"/>
    <property type="molecule type" value="Genomic_DNA"/>
</dbReference>
<dbReference type="CDD" id="cd05568">
    <property type="entry name" value="PTS_IIB_bgl_like"/>
    <property type="match status" value="1"/>
</dbReference>
<feature type="domain" description="PRD" evidence="8">
    <location>
        <begin position="199"/>
        <end position="304"/>
    </location>
</feature>
<evidence type="ECO:0000256" key="4">
    <source>
        <dbReference type="ARBA" id="ARBA00023159"/>
    </source>
</evidence>
<dbReference type="InterPro" id="IPR036634">
    <property type="entry name" value="PRD_sf"/>
</dbReference>
<protein>
    <submittedName>
        <fullName evidence="9">BglG family transcription antiterminator</fullName>
    </submittedName>
</protein>
<dbReference type="SUPFAM" id="SSF63520">
    <property type="entry name" value="PTS-regulatory domain, PRD"/>
    <property type="match status" value="2"/>
</dbReference>
<dbReference type="Pfam" id="PF00359">
    <property type="entry name" value="PTS_EIIA_2"/>
    <property type="match status" value="1"/>
</dbReference>
<dbReference type="Gene3D" id="3.40.50.2300">
    <property type="match status" value="1"/>
</dbReference>
<dbReference type="KEGG" id="cint:HZF06_11245"/>
<dbReference type="InterPro" id="IPR036388">
    <property type="entry name" value="WH-like_DNA-bd_sf"/>
</dbReference>
<evidence type="ECO:0000256" key="3">
    <source>
        <dbReference type="ARBA" id="ARBA00023015"/>
    </source>
</evidence>
<dbReference type="GO" id="GO:0009401">
    <property type="term" value="P:phosphoenolpyruvate-dependent sugar phosphotransferase system"/>
    <property type="evidence" value="ECO:0007669"/>
    <property type="project" value="InterPro"/>
</dbReference>
<dbReference type="InterPro" id="IPR016152">
    <property type="entry name" value="PTrfase/Anion_transptr"/>
</dbReference>
<evidence type="ECO:0000256" key="5">
    <source>
        <dbReference type="ARBA" id="ARBA00023163"/>
    </source>
</evidence>
<dbReference type="Gene3D" id="3.40.930.10">
    <property type="entry name" value="Mannitol-specific EII, Chain A"/>
    <property type="match status" value="1"/>
</dbReference>
<keyword evidence="2" id="KW-0677">Repeat</keyword>
<dbReference type="Gene3D" id="1.10.1790.10">
    <property type="entry name" value="PRD domain"/>
    <property type="match status" value="2"/>
</dbReference>
<name>A0A7D6W3U7_9CLOT</name>
<gene>
    <name evidence="9" type="ORF">HZF06_11245</name>
</gene>
<feature type="domain" description="PTS EIIA type-2" evidence="6">
    <location>
        <begin position="564"/>
        <end position="707"/>
    </location>
</feature>
<dbReference type="SUPFAM" id="SSF55804">
    <property type="entry name" value="Phoshotransferase/anion transport protein"/>
    <property type="match status" value="1"/>
</dbReference>
<dbReference type="PANTHER" id="PTHR30185:SF18">
    <property type="entry name" value="TRANSCRIPTIONAL REGULATOR MTLR"/>
    <property type="match status" value="1"/>
</dbReference>
<dbReference type="InterPro" id="IPR036095">
    <property type="entry name" value="PTS_EIIB-like_sf"/>
</dbReference>
<evidence type="ECO:0000259" key="8">
    <source>
        <dbReference type="PROSITE" id="PS51372"/>
    </source>
</evidence>
<dbReference type="InterPro" id="IPR007737">
    <property type="entry name" value="Mga_HTH"/>
</dbReference>
<dbReference type="RefSeq" id="WP_021801996.1">
    <property type="nucleotide sequence ID" value="NZ_CP059378.1"/>
</dbReference>
<organism evidence="9 10">
    <name type="scientific">Clostridium intestinale</name>
    <dbReference type="NCBI Taxonomy" id="36845"/>
    <lineage>
        <taxon>Bacteria</taxon>
        <taxon>Bacillati</taxon>
        <taxon>Bacillota</taxon>
        <taxon>Clostridia</taxon>
        <taxon>Eubacteriales</taxon>
        <taxon>Clostridiaceae</taxon>
        <taxon>Clostridium</taxon>
    </lineage>
</organism>
<dbReference type="PROSITE" id="PS51099">
    <property type="entry name" value="PTS_EIIB_TYPE_2"/>
    <property type="match status" value="1"/>
</dbReference>
<dbReference type="PANTHER" id="PTHR30185">
    <property type="entry name" value="CRYPTIC BETA-GLUCOSIDE BGL OPERON ANTITERMINATOR"/>
    <property type="match status" value="1"/>
</dbReference>
<accession>A0A7D6W3U7</accession>
<dbReference type="CDD" id="cd00211">
    <property type="entry name" value="PTS_IIA_fru"/>
    <property type="match status" value="1"/>
</dbReference>
<keyword evidence="4" id="KW-0010">Activator</keyword>
<proteinExistence type="predicted"/>
<reference evidence="9 10" key="1">
    <citation type="submission" date="2020-07" db="EMBL/GenBank/DDBJ databases">
        <title>Electron transfer.</title>
        <authorList>
            <person name="Huang L."/>
            <person name="Liu X."/>
            <person name="Zhou S."/>
        </authorList>
    </citation>
    <scope>NUCLEOTIDE SEQUENCE [LARGE SCALE GENOMIC DNA]</scope>
    <source>
        <strain evidence="9 10">Lx1</strain>
    </source>
</reference>
<dbReference type="Proteomes" id="UP000512286">
    <property type="component" value="Chromosome"/>
</dbReference>
<dbReference type="Pfam" id="PF02302">
    <property type="entry name" value="PTS_IIB"/>
    <property type="match status" value="1"/>
</dbReference>
<dbReference type="AlphaFoldDB" id="A0A7D6W3U7"/>
<evidence type="ECO:0000256" key="2">
    <source>
        <dbReference type="ARBA" id="ARBA00022737"/>
    </source>
</evidence>
<feature type="domain" description="PTS EIIB type-2" evidence="7">
    <location>
        <begin position="421"/>
        <end position="510"/>
    </location>
</feature>
<dbReference type="InterPro" id="IPR011608">
    <property type="entry name" value="PRD"/>
</dbReference>
<dbReference type="Pfam" id="PF05043">
    <property type="entry name" value="Mga"/>
    <property type="match status" value="1"/>
</dbReference>
<dbReference type="PROSITE" id="PS51094">
    <property type="entry name" value="PTS_EIIA_TYPE_2"/>
    <property type="match status" value="1"/>
</dbReference>
<dbReference type="SUPFAM" id="SSF52794">
    <property type="entry name" value="PTS system IIB component-like"/>
    <property type="match status" value="1"/>
</dbReference>
<keyword evidence="5" id="KW-0804">Transcription</keyword>
<keyword evidence="3" id="KW-0805">Transcription regulation</keyword>
<dbReference type="InterPro" id="IPR003501">
    <property type="entry name" value="PTS_EIIB_2/3"/>
</dbReference>
<keyword evidence="1" id="KW-0808">Transferase</keyword>
<dbReference type="Pfam" id="PF00874">
    <property type="entry name" value="PRD"/>
    <property type="match status" value="2"/>
</dbReference>
<dbReference type="InterPro" id="IPR050661">
    <property type="entry name" value="BglG_antiterminators"/>
</dbReference>
<dbReference type="Gene3D" id="1.10.10.10">
    <property type="entry name" value="Winged helix-like DNA-binding domain superfamily/Winged helix DNA-binding domain"/>
    <property type="match status" value="1"/>
</dbReference>
<dbReference type="GO" id="GO:0008982">
    <property type="term" value="F:protein-N(PI)-phosphohistidine-sugar phosphotransferase activity"/>
    <property type="evidence" value="ECO:0007669"/>
    <property type="project" value="InterPro"/>
</dbReference>
<evidence type="ECO:0000259" key="6">
    <source>
        <dbReference type="PROSITE" id="PS51094"/>
    </source>
</evidence>
<evidence type="ECO:0000259" key="7">
    <source>
        <dbReference type="PROSITE" id="PS51099"/>
    </source>
</evidence>
<feature type="domain" description="PRD" evidence="8">
    <location>
        <begin position="310"/>
        <end position="418"/>
    </location>
</feature>
<dbReference type="InterPro" id="IPR013011">
    <property type="entry name" value="PTS_EIIB_2"/>
</dbReference>